<dbReference type="Pfam" id="PF12680">
    <property type="entry name" value="SnoaL_2"/>
    <property type="match status" value="1"/>
</dbReference>
<dbReference type="InterPro" id="IPR037401">
    <property type="entry name" value="SnoaL-like"/>
</dbReference>
<sequence>MPPFADTDAATFIAAFFDSLTSSTVRGDSPDEVMERHFTPDIVQFSDGIRLDHKRLRDHLRPVARNVTGWRFEVHEAFAEGTHIAARLTIHATGRKGGPTATDVHLFADFTDDGRMHRAHQLTRMLPAPDAEEDLSPSAP</sequence>
<accession>A0ABU6F2Z9</accession>
<dbReference type="Gene3D" id="3.10.450.50">
    <property type="match status" value="1"/>
</dbReference>
<feature type="domain" description="SnoaL-like" evidence="1">
    <location>
        <begin position="32"/>
        <end position="116"/>
    </location>
</feature>
<protein>
    <submittedName>
        <fullName evidence="2">Nuclear transport factor 2 family protein</fullName>
    </submittedName>
</protein>
<dbReference type="InterPro" id="IPR032710">
    <property type="entry name" value="NTF2-like_dom_sf"/>
</dbReference>
<dbReference type="SUPFAM" id="SSF54427">
    <property type="entry name" value="NTF2-like"/>
    <property type="match status" value="1"/>
</dbReference>
<dbReference type="Proteomes" id="UP001354931">
    <property type="component" value="Unassembled WGS sequence"/>
</dbReference>
<organism evidence="2 3">
    <name type="scientific">Streptomyces endophyticus</name>
    <dbReference type="NCBI Taxonomy" id="714166"/>
    <lineage>
        <taxon>Bacteria</taxon>
        <taxon>Bacillati</taxon>
        <taxon>Actinomycetota</taxon>
        <taxon>Actinomycetes</taxon>
        <taxon>Kitasatosporales</taxon>
        <taxon>Streptomycetaceae</taxon>
        <taxon>Streptomyces</taxon>
    </lineage>
</organism>
<dbReference type="EMBL" id="JAOZYC010000093">
    <property type="protein sequence ID" value="MEB8338379.1"/>
    <property type="molecule type" value="Genomic_DNA"/>
</dbReference>
<proteinExistence type="predicted"/>
<name>A0ABU6F2Z9_9ACTN</name>
<gene>
    <name evidence="2" type="ORF">OKJ99_12815</name>
</gene>
<dbReference type="RefSeq" id="WP_326016166.1">
    <property type="nucleotide sequence ID" value="NZ_JAOZYC010000093.1"/>
</dbReference>
<keyword evidence="3" id="KW-1185">Reference proteome</keyword>
<evidence type="ECO:0000313" key="3">
    <source>
        <dbReference type="Proteomes" id="UP001354931"/>
    </source>
</evidence>
<evidence type="ECO:0000313" key="2">
    <source>
        <dbReference type="EMBL" id="MEB8338379.1"/>
    </source>
</evidence>
<comment type="caution">
    <text evidence="2">The sequence shown here is derived from an EMBL/GenBank/DDBJ whole genome shotgun (WGS) entry which is preliminary data.</text>
</comment>
<evidence type="ECO:0000259" key="1">
    <source>
        <dbReference type="Pfam" id="PF12680"/>
    </source>
</evidence>
<reference evidence="2 3" key="1">
    <citation type="submission" date="2022-10" db="EMBL/GenBank/DDBJ databases">
        <authorList>
            <person name="Xie J."/>
            <person name="Shen N."/>
        </authorList>
    </citation>
    <scope>NUCLEOTIDE SEQUENCE [LARGE SCALE GENOMIC DNA]</scope>
    <source>
        <strain evidence="2 3">YIM65594</strain>
    </source>
</reference>